<dbReference type="InterPro" id="IPR039430">
    <property type="entry name" value="Thymidylate_kin-like_dom"/>
</dbReference>
<keyword evidence="8 11" id="KW-0067">ATP-binding</keyword>
<evidence type="ECO:0000256" key="8">
    <source>
        <dbReference type="ARBA" id="ARBA00022840"/>
    </source>
</evidence>
<evidence type="ECO:0000256" key="5">
    <source>
        <dbReference type="ARBA" id="ARBA00022727"/>
    </source>
</evidence>
<dbReference type="InterPro" id="IPR027417">
    <property type="entry name" value="P-loop_NTPase"/>
</dbReference>
<evidence type="ECO:0000256" key="4">
    <source>
        <dbReference type="ARBA" id="ARBA00022679"/>
    </source>
</evidence>
<organism evidence="13">
    <name type="scientific">uncultured Chloroflexota bacterium</name>
    <dbReference type="NCBI Taxonomy" id="166587"/>
    <lineage>
        <taxon>Bacteria</taxon>
        <taxon>Bacillati</taxon>
        <taxon>Chloroflexota</taxon>
        <taxon>environmental samples</taxon>
    </lineage>
</organism>
<dbReference type="AlphaFoldDB" id="A0A6J4JT15"/>
<feature type="binding site" evidence="11">
    <location>
        <begin position="7"/>
        <end position="14"/>
    </location>
    <ligand>
        <name>ATP</name>
        <dbReference type="ChEBI" id="CHEBI:30616"/>
    </ligand>
</feature>
<dbReference type="Gene3D" id="3.40.50.300">
    <property type="entry name" value="P-loop containing nucleotide triphosphate hydrolases"/>
    <property type="match status" value="1"/>
</dbReference>
<dbReference type="FunFam" id="3.40.50.300:FF:000225">
    <property type="entry name" value="Thymidylate kinase"/>
    <property type="match status" value="1"/>
</dbReference>
<keyword evidence="5 11" id="KW-0545">Nucleotide biosynthesis</keyword>
<name>A0A6J4JT15_9CHLR</name>
<evidence type="ECO:0000313" key="13">
    <source>
        <dbReference type="EMBL" id="CAA9286835.1"/>
    </source>
</evidence>
<protein>
    <recommendedName>
        <fullName evidence="3 11">Thymidylate kinase</fullName>
        <ecNumber evidence="2 11">2.7.4.9</ecNumber>
    </recommendedName>
    <alternativeName>
        <fullName evidence="11">dTMP kinase</fullName>
    </alternativeName>
</protein>
<dbReference type="GO" id="GO:0006227">
    <property type="term" value="P:dUDP biosynthetic process"/>
    <property type="evidence" value="ECO:0007669"/>
    <property type="project" value="TreeGrafter"/>
</dbReference>
<keyword evidence="4 11" id="KW-0808">Transferase</keyword>
<dbReference type="Pfam" id="PF02223">
    <property type="entry name" value="Thymidylate_kin"/>
    <property type="match status" value="1"/>
</dbReference>
<dbReference type="GO" id="GO:0005829">
    <property type="term" value="C:cytosol"/>
    <property type="evidence" value="ECO:0007669"/>
    <property type="project" value="TreeGrafter"/>
</dbReference>
<dbReference type="EMBL" id="CADCTC010000229">
    <property type="protein sequence ID" value="CAA9286835.1"/>
    <property type="molecule type" value="Genomic_DNA"/>
</dbReference>
<dbReference type="SUPFAM" id="SSF52540">
    <property type="entry name" value="P-loop containing nucleoside triphosphate hydrolases"/>
    <property type="match status" value="1"/>
</dbReference>
<dbReference type="GO" id="GO:0006233">
    <property type="term" value="P:dTDP biosynthetic process"/>
    <property type="evidence" value="ECO:0007669"/>
    <property type="project" value="InterPro"/>
</dbReference>
<dbReference type="NCBIfam" id="TIGR00041">
    <property type="entry name" value="DTMP_kinase"/>
    <property type="match status" value="1"/>
</dbReference>
<evidence type="ECO:0000256" key="10">
    <source>
        <dbReference type="ARBA" id="ARBA00057735"/>
    </source>
</evidence>
<dbReference type="HAMAP" id="MF_00165">
    <property type="entry name" value="Thymidylate_kinase"/>
    <property type="match status" value="1"/>
</dbReference>
<comment type="similarity">
    <text evidence="1 11">Belongs to the thymidylate kinase family.</text>
</comment>
<gene>
    <name evidence="11" type="primary">tmk</name>
    <name evidence="13" type="ORF">AVDCRST_MAG77-4349</name>
</gene>
<evidence type="ECO:0000256" key="6">
    <source>
        <dbReference type="ARBA" id="ARBA00022741"/>
    </source>
</evidence>
<evidence type="ECO:0000256" key="2">
    <source>
        <dbReference type="ARBA" id="ARBA00012980"/>
    </source>
</evidence>
<dbReference type="PANTHER" id="PTHR10344">
    <property type="entry name" value="THYMIDYLATE KINASE"/>
    <property type="match status" value="1"/>
</dbReference>
<proteinExistence type="inferred from homology"/>
<feature type="domain" description="Thymidylate kinase-like" evidence="12">
    <location>
        <begin position="5"/>
        <end position="197"/>
    </location>
</feature>
<dbReference type="GO" id="GO:0005524">
    <property type="term" value="F:ATP binding"/>
    <property type="evidence" value="ECO:0007669"/>
    <property type="project" value="UniProtKB-UniRule"/>
</dbReference>
<evidence type="ECO:0000256" key="11">
    <source>
        <dbReference type="HAMAP-Rule" id="MF_00165"/>
    </source>
</evidence>
<accession>A0A6J4JT15</accession>
<evidence type="ECO:0000259" key="12">
    <source>
        <dbReference type="Pfam" id="PF02223"/>
    </source>
</evidence>
<comment type="function">
    <text evidence="10 11">Phosphorylation of dTMP to form dTDP in both de novo and salvage pathways of dTTP synthesis.</text>
</comment>
<dbReference type="PANTHER" id="PTHR10344:SF4">
    <property type="entry name" value="UMP-CMP KINASE 2, MITOCHONDRIAL"/>
    <property type="match status" value="1"/>
</dbReference>
<evidence type="ECO:0000256" key="9">
    <source>
        <dbReference type="ARBA" id="ARBA00048743"/>
    </source>
</evidence>
<comment type="catalytic activity">
    <reaction evidence="9 11">
        <text>dTMP + ATP = dTDP + ADP</text>
        <dbReference type="Rhea" id="RHEA:13517"/>
        <dbReference type="ChEBI" id="CHEBI:30616"/>
        <dbReference type="ChEBI" id="CHEBI:58369"/>
        <dbReference type="ChEBI" id="CHEBI:63528"/>
        <dbReference type="ChEBI" id="CHEBI:456216"/>
        <dbReference type="EC" id="2.7.4.9"/>
    </reaction>
</comment>
<evidence type="ECO:0000256" key="1">
    <source>
        <dbReference type="ARBA" id="ARBA00009776"/>
    </source>
</evidence>
<keyword evidence="7 11" id="KW-0418">Kinase</keyword>
<keyword evidence="6 11" id="KW-0547">Nucleotide-binding</keyword>
<evidence type="ECO:0000256" key="3">
    <source>
        <dbReference type="ARBA" id="ARBA00017144"/>
    </source>
</evidence>
<dbReference type="InterPro" id="IPR018094">
    <property type="entry name" value="Thymidylate_kinase"/>
</dbReference>
<evidence type="ECO:0000256" key="7">
    <source>
        <dbReference type="ARBA" id="ARBA00022777"/>
    </source>
</evidence>
<dbReference type="EC" id="2.7.4.9" evidence="2 11"/>
<sequence length="217" mass="23973">MFIAFEGPEGAGKTTQVELLVERLVRHGVPYVRTREPGGTPLGRQLRELLLHSLSARLTPKEETLILALDRLRHVREVIRPALDAGKVVVTDRYADSTLAHQGHGGEVAFETLQWLIDYATDGLQPDLTVLLDVDVALGIERRQEAFRTGHGEFNRIDGRDLTYHARVSAGYQELAARSPDRYLLIDGNQPIPTVADAVWQRVSSAVASRPVPGRSG</sequence>
<dbReference type="CDD" id="cd01672">
    <property type="entry name" value="TMPK"/>
    <property type="match status" value="1"/>
</dbReference>
<reference evidence="13" key="1">
    <citation type="submission" date="2020-02" db="EMBL/GenBank/DDBJ databases">
        <authorList>
            <person name="Meier V. D."/>
        </authorList>
    </citation>
    <scope>NUCLEOTIDE SEQUENCE</scope>
    <source>
        <strain evidence="13">AVDCRST_MAG77</strain>
    </source>
</reference>
<dbReference type="GO" id="GO:0004798">
    <property type="term" value="F:dTMP kinase activity"/>
    <property type="evidence" value="ECO:0007669"/>
    <property type="project" value="UniProtKB-UniRule"/>
</dbReference>
<dbReference type="GO" id="GO:0006235">
    <property type="term" value="P:dTTP biosynthetic process"/>
    <property type="evidence" value="ECO:0007669"/>
    <property type="project" value="UniProtKB-UniRule"/>
</dbReference>